<dbReference type="RefSeq" id="WP_307238172.1">
    <property type="nucleotide sequence ID" value="NZ_JAUSQZ010000001.1"/>
</dbReference>
<keyword evidence="2" id="KW-1185">Reference proteome</keyword>
<dbReference type="EMBL" id="JAUSQZ010000001">
    <property type="protein sequence ID" value="MDP9824922.1"/>
    <property type="molecule type" value="Genomic_DNA"/>
</dbReference>
<organism evidence="1 2">
    <name type="scientific">Kineosporia succinea</name>
    <dbReference type="NCBI Taxonomy" id="84632"/>
    <lineage>
        <taxon>Bacteria</taxon>
        <taxon>Bacillati</taxon>
        <taxon>Actinomycetota</taxon>
        <taxon>Actinomycetes</taxon>
        <taxon>Kineosporiales</taxon>
        <taxon>Kineosporiaceae</taxon>
        <taxon>Kineosporia</taxon>
    </lineage>
</organism>
<evidence type="ECO:0000313" key="2">
    <source>
        <dbReference type="Proteomes" id="UP001235712"/>
    </source>
</evidence>
<protein>
    <submittedName>
        <fullName evidence="1">Uncharacterized protein</fullName>
    </submittedName>
</protein>
<proteinExistence type="predicted"/>
<accession>A0ABT9NWX4</accession>
<name>A0ABT9NWX4_9ACTN</name>
<sequence length="174" mass="19105">METVTYPYAGRQSVKNNDEARARAKRELGQEVLISHIGWKHEAGDTLCVVEYLSPGEATAHDRAPDSRKSLQRNNGRCRPAHVHNALLEMGGSATIHDIALALDLDTVWLTRQMERPDWQLEIGASGGFAGEFTELTLDMTTAVRIDTPADPAPAPRTFRGMPGMLASAVSRLR</sequence>
<reference evidence="1 2" key="1">
    <citation type="submission" date="2023-07" db="EMBL/GenBank/DDBJ databases">
        <title>Sequencing the genomes of 1000 actinobacteria strains.</title>
        <authorList>
            <person name="Klenk H.-P."/>
        </authorList>
    </citation>
    <scope>NUCLEOTIDE SEQUENCE [LARGE SCALE GENOMIC DNA]</scope>
    <source>
        <strain evidence="1 2">DSM 44388</strain>
    </source>
</reference>
<dbReference type="Proteomes" id="UP001235712">
    <property type="component" value="Unassembled WGS sequence"/>
</dbReference>
<evidence type="ECO:0000313" key="1">
    <source>
        <dbReference type="EMBL" id="MDP9824922.1"/>
    </source>
</evidence>
<gene>
    <name evidence="1" type="ORF">J2S57_000671</name>
</gene>
<comment type="caution">
    <text evidence="1">The sequence shown here is derived from an EMBL/GenBank/DDBJ whole genome shotgun (WGS) entry which is preliminary data.</text>
</comment>